<evidence type="ECO:0000256" key="5">
    <source>
        <dbReference type="ARBA" id="ARBA00022741"/>
    </source>
</evidence>
<feature type="transmembrane region" description="Helical" evidence="8">
    <location>
        <begin position="187"/>
        <end position="205"/>
    </location>
</feature>
<evidence type="ECO:0000256" key="8">
    <source>
        <dbReference type="SAM" id="Phobius"/>
    </source>
</evidence>
<keyword evidence="13" id="KW-1185">Reference proteome</keyword>
<feature type="domain" description="Signal transduction histidine kinase subgroup 2 dimerisation and phosphoacceptor" evidence="10">
    <location>
        <begin position="293"/>
        <end position="367"/>
    </location>
</feature>
<feature type="domain" description="Histidine kinase/HSP90-like ATPase" evidence="9">
    <location>
        <begin position="394"/>
        <end position="485"/>
    </location>
</feature>
<dbReference type="AlphaFoldDB" id="A0A2P2D2Q3"/>
<dbReference type="InterPro" id="IPR011495">
    <property type="entry name" value="Sig_transdc_His_kin_sub2_dim/P"/>
</dbReference>
<dbReference type="Gene3D" id="3.30.565.10">
    <property type="entry name" value="Histidine kinase-like ATPase, C-terminal domain"/>
    <property type="match status" value="1"/>
</dbReference>
<keyword evidence="8" id="KW-0472">Membrane</keyword>
<reference evidence="12 13" key="1">
    <citation type="submission" date="2018-02" db="EMBL/GenBank/DDBJ databases">
        <title>Novel Leptospira species isolated from soil and water in Japan.</title>
        <authorList>
            <person name="Nakao R."/>
            <person name="Masuzawa T."/>
        </authorList>
    </citation>
    <scope>NUCLEOTIDE SEQUENCE [LARGE SCALE GENOMIC DNA]</scope>
    <source>
        <strain evidence="12 13">E8</strain>
    </source>
</reference>
<dbReference type="SUPFAM" id="SSF55874">
    <property type="entry name" value="ATPase domain of HSP90 chaperone/DNA topoisomerase II/histidine kinase"/>
    <property type="match status" value="1"/>
</dbReference>
<dbReference type="Pfam" id="PF17159">
    <property type="entry name" value="MASE3"/>
    <property type="match status" value="1"/>
</dbReference>
<gene>
    <name evidence="12" type="ORF">LPTSP1_18500</name>
</gene>
<feature type="transmembrane region" description="Helical" evidence="8">
    <location>
        <begin position="118"/>
        <end position="136"/>
    </location>
</feature>
<accession>A0A2P2D2Q3</accession>
<dbReference type="EC" id="2.7.13.3" evidence="2"/>
<organism evidence="12 13">
    <name type="scientific">Leptospira johnsonii</name>
    <dbReference type="NCBI Taxonomy" id="1917820"/>
    <lineage>
        <taxon>Bacteria</taxon>
        <taxon>Pseudomonadati</taxon>
        <taxon>Spirochaetota</taxon>
        <taxon>Spirochaetia</taxon>
        <taxon>Leptospirales</taxon>
        <taxon>Leptospiraceae</taxon>
        <taxon>Leptospira</taxon>
    </lineage>
</organism>
<feature type="transmembrane region" description="Helical" evidence="8">
    <location>
        <begin position="12"/>
        <end position="32"/>
    </location>
</feature>
<keyword evidence="5" id="KW-0547">Nucleotide-binding</keyword>
<dbReference type="Pfam" id="PF02518">
    <property type="entry name" value="HATPase_c"/>
    <property type="match status" value="1"/>
</dbReference>
<evidence type="ECO:0000256" key="2">
    <source>
        <dbReference type="ARBA" id="ARBA00012438"/>
    </source>
</evidence>
<evidence type="ECO:0000256" key="1">
    <source>
        <dbReference type="ARBA" id="ARBA00000085"/>
    </source>
</evidence>
<keyword evidence="8" id="KW-1133">Transmembrane helix</keyword>
<dbReference type="EMBL" id="BFAY01000011">
    <property type="protein sequence ID" value="GBF38855.1"/>
    <property type="molecule type" value="Genomic_DNA"/>
</dbReference>
<dbReference type="GO" id="GO:0004673">
    <property type="term" value="F:protein histidine kinase activity"/>
    <property type="evidence" value="ECO:0007669"/>
    <property type="project" value="UniProtKB-EC"/>
</dbReference>
<dbReference type="PANTHER" id="PTHR41523">
    <property type="entry name" value="TWO-COMPONENT SYSTEM SENSOR PROTEIN"/>
    <property type="match status" value="1"/>
</dbReference>
<evidence type="ECO:0000256" key="7">
    <source>
        <dbReference type="ARBA" id="ARBA00022840"/>
    </source>
</evidence>
<keyword evidence="4" id="KW-0808">Transferase</keyword>
<dbReference type="GO" id="GO:0005524">
    <property type="term" value="F:ATP binding"/>
    <property type="evidence" value="ECO:0007669"/>
    <property type="project" value="UniProtKB-KW"/>
</dbReference>
<evidence type="ECO:0000259" key="9">
    <source>
        <dbReference type="Pfam" id="PF02518"/>
    </source>
</evidence>
<keyword evidence="7" id="KW-0067">ATP-binding</keyword>
<dbReference type="InterPro" id="IPR036890">
    <property type="entry name" value="HATPase_C_sf"/>
</dbReference>
<dbReference type="InterPro" id="IPR003594">
    <property type="entry name" value="HATPase_dom"/>
</dbReference>
<feature type="transmembrane region" description="Helical" evidence="8">
    <location>
        <begin position="217"/>
        <end position="235"/>
    </location>
</feature>
<comment type="caution">
    <text evidence="12">The sequence shown here is derived from an EMBL/GenBank/DDBJ whole genome shotgun (WGS) entry which is preliminary data.</text>
</comment>
<feature type="transmembrane region" description="Helical" evidence="8">
    <location>
        <begin position="52"/>
        <end position="72"/>
    </location>
</feature>
<evidence type="ECO:0000313" key="12">
    <source>
        <dbReference type="EMBL" id="GBF38855.1"/>
    </source>
</evidence>
<feature type="transmembrane region" description="Helical" evidence="8">
    <location>
        <begin position="148"/>
        <end position="167"/>
    </location>
</feature>
<evidence type="ECO:0000313" key="13">
    <source>
        <dbReference type="Proteomes" id="UP000245076"/>
    </source>
</evidence>
<evidence type="ECO:0000256" key="6">
    <source>
        <dbReference type="ARBA" id="ARBA00022777"/>
    </source>
</evidence>
<evidence type="ECO:0000256" key="3">
    <source>
        <dbReference type="ARBA" id="ARBA00022553"/>
    </source>
</evidence>
<comment type="catalytic activity">
    <reaction evidence="1">
        <text>ATP + protein L-histidine = ADP + protein N-phospho-L-histidine.</text>
        <dbReference type="EC" id="2.7.13.3"/>
    </reaction>
</comment>
<name>A0A2P2D2Q3_9LEPT</name>
<evidence type="ECO:0000259" key="11">
    <source>
        <dbReference type="Pfam" id="PF17159"/>
    </source>
</evidence>
<feature type="domain" description="Membrane-associated sensor" evidence="11">
    <location>
        <begin position="44"/>
        <end position="269"/>
    </location>
</feature>
<keyword evidence="8" id="KW-0812">Transmembrane</keyword>
<dbReference type="OrthoDB" id="9763484at2"/>
<evidence type="ECO:0000256" key="4">
    <source>
        <dbReference type="ARBA" id="ARBA00022679"/>
    </source>
</evidence>
<evidence type="ECO:0000259" key="10">
    <source>
        <dbReference type="Pfam" id="PF07568"/>
    </source>
</evidence>
<keyword evidence="3" id="KW-0597">Phosphoprotein</keyword>
<keyword evidence="6 12" id="KW-0418">Kinase</keyword>
<dbReference type="PANTHER" id="PTHR41523:SF8">
    <property type="entry name" value="ETHYLENE RESPONSE SENSOR PROTEIN"/>
    <property type="match status" value="1"/>
</dbReference>
<feature type="transmembrane region" description="Helical" evidence="8">
    <location>
        <begin position="79"/>
        <end position="98"/>
    </location>
</feature>
<protein>
    <recommendedName>
        <fullName evidence="2">histidine kinase</fullName>
        <ecNumber evidence="2">2.7.13.3</ecNumber>
    </recommendedName>
</protein>
<sequence length="494" mass="56543">MDQETSYSNRHWLNVVIVLFLASLPILVIQVFHSSVYFESEIPPYLVFHNIAESFSIIVSMSIFGVGWFTYAQSKDSHTLFLGTACLGIALMDMMHMLGYTGMPDLLTPNSPNKSTQFWIIVRLFAAISFLVSAFVPNENGLFTRKRWILIVPGLVSIFTFIGVTYYPDLLPVTFSPEIGLTHFKRVSEFVIIFILVLALIAYRFRIPRFGWSHTKYYIYAFIFSIFSELVFAVYTTVFDIYNILGHIYKIVSFCLIYKGVFISSINSPYRKILETNEILSRSLVEKENLIREIYHRSNNTLQVIGSLIFLQAEAYPDSPEIKTVVYRIQDRIQAISLVHRLLFSGQDLSSVQIKQYISELSNYALQSNSNDSCKLSLKMEIEDRKLLFDVVIPIGLILSELLNNSVKYAFPEASSGNISISFYEGKDNRFHLIYSDDGVGMKEDYNFKSCSSLGIQLIQGIAENQLSGKVRFKTGSKFQCEIDFPNNIYKKRV</sequence>
<dbReference type="Pfam" id="PF07568">
    <property type="entry name" value="HisKA_2"/>
    <property type="match status" value="1"/>
</dbReference>
<dbReference type="InterPro" id="IPR033425">
    <property type="entry name" value="MASE3"/>
</dbReference>
<proteinExistence type="predicted"/>
<dbReference type="Proteomes" id="UP000245076">
    <property type="component" value="Unassembled WGS sequence"/>
</dbReference>
<dbReference type="RefSeq" id="WP_108928549.1">
    <property type="nucleotide sequence ID" value="NZ_BFAY01000011.1"/>
</dbReference>
<feature type="transmembrane region" description="Helical" evidence="8">
    <location>
        <begin position="241"/>
        <end position="262"/>
    </location>
</feature>